<organism evidence="1 2">
    <name type="scientific">Capsella rubella</name>
    <dbReference type="NCBI Taxonomy" id="81985"/>
    <lineage>
        <taxon>Eukaryota</taxon>
        <taxon>Viridiplantae</taxon>
        <taxon>Streptophyta</taxon>
        <taxon>Embryophyta</taxon>
        <taxon>Tracheophyta</taxon>
        <taxon>Spermatophyta</taxon>
        <taxon>Magnoliopsida</taxon>
        <taxon>eudicotyledons</taxon>
        <taxon>Gunneridae</taxon>
        <taxon>Pentapetalae</taxon>
        <taxon>rosids</taxon>
        <taxon>malvids</taxon>
        <taxon>Brassicales</taxon>
        <taxon>Brassicaceae</taxon>
        <taxon>Camelineae</taxon>
        <taxon>Capsella</taxon>
    </lineage>
</organism>
<reference evidence="2" key="1">
    <citation type="journal article" date="2013" name="Nat. Genet.">
        <title>The Capsella rubella genome and the genomic consequences of rapid mating system evolution.</title>
        <authorList>
            <person name="Slotte T."/>
            <person name="Hazzouri K.M."/>
            <person name="Agren J.A."/>
            <person name="Koenig D."/>
            <person name="Maumus F."/>
            <person name="Guo Y.L."/>
            <person name="Steige K."/>
            <person name="Platts A.E."/>
            <person name="Escobar J.S."/>
            <person name="Newman L.K."/>
            <person name="Wang W."/>
            <person name="Mandakova T."/>
            <person name="Vello E."/>
            <person name="Smith L.M."/>
            <person name="Henz S.R."/>
            <person name="Steffen J."/>
            <person name="Takuno S."/>
            <person name="Brandvain Y."/>
            <person name="Coop G."/>
            <person name="Andolfatto P."/>
            <person name="Hu T.T."/>
            <person name="Blanchette M."/>
            <person name="Clark R.M."/>
            <person name="Quesneville H."/>
            <person name="Nordborg M."/>
            <person name="Gaut B.S."/>
            <person name="Lysak M.A."/>
            <person name="Jenkins J."/>
            <person name="Grimwood J."/>
            <person name="Chapman J."/>
            <person name="Prochnik S."/>
            <person name="Shu S."/>
            <person name="Rokhsar D."/>
            <person name="Schmutz J."/>
            <person name="Weigel D."/>
            <person name="Wright S.I."/>
        </authorList>
    </citation>
    <scope>NUCLEOTIDE SEQUENCE [LARGE SCALE GENOMIC DNA]</scope>
    <source>
        <strain evidence="2">cv. Monte Gargano</strain>
    </source>
</reference>
<dbReference type="EMBL" id="KB870811">
    <property type="protein sequence ID" value="EOA15860.1"/>
    <property type="molecule type" value="Genomic_DNA"/>
</dbReference>
<dbReference type="PANTHER" id="PTHR35751:SF3">
    <property type="entry name" value="OS06G0530200 PROTEIN"/>
    <property type="match status" value="1"/>
</dbReference>
<accession>R0GU71</accession>
<dbReference type="PANTHER" id="PTHR35751">
    <property type="match status" value="1"/>
</dbReference>
<sequence length="149" mass="17073">MNVVQGLKRIPRIKFPQRHVNPSARFEFFVCVRSSSSRIRYWIELFVLDYFVLDLFPYELKDLNSVLALFLVMISFVDGKLHAMNFAASEGKTDTLFFSNLNVPKTMGGKASSQPKRTPVPNEEMEAILNSLELLTKGDRKKKKQGRSV</sequence>
<evidence type="ECO:0000313" key="2">
    <source>
        <dbReference type="Proteomes" id="UP000029121"/>
    </source>
</evidence>
<gene>
    <name evidence="1" type="ORF">CARUB_v10007685mg</name>
</gene>
<name>R0GU71_9BRAS</name>
<proteinExistence type="predicted"/>
<protein>
    <submittedName>
        <fullName evidence="1">Uncharacterized protein</fullName>
    </submittedName>
</protein>
<evidence type="ECO:0000313" key="1">
    <source>
        <dbReference type="EMBL" id="EOA15860.1"/>
    </source>
</evidence>
<keyword evidence="2" id="KW-1185">Reference proteome</keyword>
<dbReference type="AlphaFoldDB" id="R0GU71"/>
<dbReference type="Proteomes" id="UP000029121">
    <property type="component" value="Unassembled WGS sequence"/>
</dbReference>